<dbReference type="SUPFAM" id="SSF48726">
    <property type="entry name" value="Immunoglobulin"/>
    <property type="match status" value="1"/>
</dbReference>
<evidence type="ECO:0000259" key="4">
    <source>
        <dbReference type="Pfam" id="PF07686"/>
    </source>
</evidence>
<comment type="subcellular location">
    <subcellularLocation>
        <location evidence="1">Membrane</location>
    </subcellularLocation>
</comment>
<dbReference type="GO" id="GO:0004888">
    <property type="term" value="F:transmembrane signaling receptor activity"/>
    <property type="evidence" value="ECO:0007669"/>
    <property type="project" value="TreeGrafter"/>
</dbReference>
<proteinExistence type="predicted"/>
<dbReference type="AlphaFoldDB" id="A0A8C4EGF9"/>
<evidence type="ECO:0000256" key="1">
    <source>
        <dbReference type="ARBA" id="ARBA00004370"/>
    </source>
</evidence>
<name>A0A8C4EGF9_DICLA</name>
<keyword evidence="2" id="KW-0812">Transmembrane</keyword>
<dbReference type="PANTHER" id="PTHR11860:SF96">
    <property type="match status" value="1"/>
</dbReference>
<evidence type="ECO:0000313" key="5">
    <source>
        <dbReference type="Ensembl" id="ENSDLAP00005016069.2"/>
    </source>
</evidence>
<sequence length="175" mass="19916">MCCQTTRTFHFTLGFFHLQCDKDQISAHIGGQFILTCKYETNRFLYSKKYWCRGDARSTCEILLDSDGVAKTKYTHRSHIIDARSKGLFVKVTDLKIEDTGVYWVGIDKMYADIMTLANMLGAAGDSALWMYKGHYCSIHLVSKHSPQGFTASPLIRLIRALWHSGQGQQLLLHC</sequence>
<organism evidence="5 6">
    <name type="scientific">Dicentrarchus labrax</name>
    <name type="common">European seabass</name>
    <name type="synonym">Morone labrax</name>
    <dbReference type="NCBI Taxonomy" id="13489"/>
    <lineage>
        <taxon>Eukaryota</taxon>
        <taxon>Metazoa</taxon>
        <taxon>Chordata</taxon>
        <taxon>Craniata</taxon>
        <taxon>Vertebrata</taxon>
        <taxon>Euteleostomi</taxon>
        <taxon>Actinopterygii</taxon>
        <taxon>Neopterygii</taxon>
        <taxon>Teleostei</taxon>
        <taxon>Neoteleostei</taxon>
        <taxon>Acanthomorphata</taxon>
        <taxon>Eupercaria</taxon>
        <taxon>Moronidae</taxon>
        <taxon>Dicentrarchus</taxon>
    </lineage>
</organism>
<dbReference type="Proteomes" id="UP000694389">
    <property type="component" value="Unassembled WGS sequence"/>
</dbReference>
<dbReference type="InterPro" id="IPR013106">
    <property type="entry name" value="Ig_V-set"/>
</dbReference>
<dbReference type="GeneTree" id="ENSGT00990000203957"/>
<dbReference type="Pfam" id="PF07686">
    <property type="entry name" value="V-set"/>
    <property type="match status" value="1"/>
</dbReference>
<keyword evidence="3" id="KW-0472">Membrane</keyword>
<feature type="domain" description="Immunoglobulin V-set" evidence="4">
    <location>
        <begin position="24"/>
        <end position="109"/>
    </location>
</feature>
<dbReference type="InterPro" id="IPR036179">
    <property type="entry name" value="Ig-like_dom_sf"/>
</dbReference>
<dbReference type="InterPro" id="IPR050671">
    <property type="entry name" value="CD300_family_receptors"/>
</dbReference>
<dbReference type="PANTHER" id="PTHR11860">
    <property type="entry name" value="POLYMERIC-IMMUNOGLOBULIN RECEPTOR"/>
    <property type="match status" value="1"/>
</dbReference>
<evidence type="ECO:0000313" key="6">
    <source>
        <dbReference type="Proteomes" id="UP000694389"/>
    </source>
</evidence>
<evidence type="ECO:0000256" key="2">
    <source>
        <dbReference type="ARBA" id="ARBA00022692"/>
    </source>
</evidence>
<reference evidence="5" key="1">
    <citation type="submission" date="2025-08" db="UniProtKB">
        <authorList>
            <consortium name="Ensembl"/>
        </authorList>
    </citation>
    <scope>IDENTIFICATION</scope>
</reference>
<protein>
    <recommendedName>
        <fullName evidence="4">Immunoglobulin V-set domain-containing protein</fullName>
    </recommendedName>
</protein>
<accession>A0A8C4EGF9</accession>
<reference evidence="5" key="2">
    <citation type="submission" date="2025-09" db="UniProtKB">
        <authorList>
            <consortium name="Ensembl"/>
        </authorList>
    </citation>
    <scope>IDENTIFICATION</scope>
</reference>
<dbReference type="GO" id="GO:0005886">
    <property type="term" value="C:plasma membrane"/>
    <property type="evidence" value="ECO:0007669"/>
    <property type="project" value="TreeGrafter"/>
</dbReference>
<dbReference type="Ensembl" id="ENSDLAT00005017407.2">
    <property type="protein sequence ID" value="ENSDLAP00005016069.2"/>
    <property type="gene ID" value="ENSDLAG00005007860.2"/>
</dbReference>
<dbReference type="InterPro" id="IPR013783">
    <property type="entry name" value="Ig-like_fold"/>
</dbReference>
<evidence type="ECO:0000256" key="3">
    <source>
        <dbReference type="ARBA" id="ARBA00023136"/>
    </source>
</evidence>
<keyword evidence="6" id="KW-1185">Reference proteome</keyword>
<dbReference type="Gene3D" id="2.60.40.10">
    <property type="entry name" value="Immunoglobulins"/>
    <property type="match status" value="1"/>
</dbReference>